<dbReference type="Pfam" id="PF01980">
    <property type="entry name" value="TrmO_N"/>
    <property type="match status" value="1"/>
</dbReference>
<evidence type="ECO:0000256" key="2">
    <source>
        <dbReference type="ARBA" id="ARBA00033753"/>
    </source>
</evidence>
<dbReference type="SUPFAM" id="SSF118196">
    <property type="entry name" value="YaeB-like"/>
    <property type="match status" value="1"/>
</dbReference>
<evidence type="ECO:0000259" key="3">
    <source>
        <dbReference type="PROSITE" id="PS51668"/>
    </source>
</evidence>
<dbReference type="EMBL" id="CP108253">
    <property type="protein sequence ID" value="WTU39661.1"/>
    <property type="molecule type" value="Genomic_DNA"/>
</dbReference>
<proteinExistence type="inferred from homology"/>
<comment type="similarity">
    <text evidence="2">Belongs to the tRNA methyltransferase O family.</text>
</comment>
<reference evidence="4" key="1">
    <citation type="submission" date="2022-10" db="EMBL/GenBank/DDBJ databases">
        <title>The complete genomes of actinobacterial strains from the NBC collection.</title>
        <authorList>
            <person name="Joergensen T.S."/>
            <person name="Alvarez Arevalo M."/>
            <person name="Sterndorff E.B."/>
            <person name="Faurdal D."/>
            <person name="Vuksanovic O."/>
            <person name="Mourched A.-S."/>
            <person name="Charusanti P."/>
            <person name="Shaw S."/>
            <person name="Blin K."/>
            <person name="Weber T."/>
        </authorList>
    </citation>
    <scope>NUCLEOTIDE SEQUENCE</scope>
    <source>
        <strain evidence="4">NBC_00060</strain>
    </source>
</reference>
<dbReference type="InterPro" id="IPR040372">
    <property type="entry name" value="YaeB-like"/>
</dbReference>
<dbReference type="CDD" id="cd09281">
    <property type="entry name" value="UPF0066"/>
    <property type="match status" value="1"/>
</dbReference>
<dbReference type="AlphaFoldDB" id="A0AAU2GWU7"/>
<dbReference type="PANTHER" id="PTHR12818:SF0">
    <property type="entry name" value="TRNA (ADENINE(37)-N6)-METHYLTRANSFERASE"/>
    <property type="match status" value="1"/>
</dbReference>
<dbReference type="PROSITE" id="PS51668">
    <property type="entry name" value="TSAA_2"/>
    <property type="match status" value="1"/>
</dbReference>
<dbReference type="InterPro" id="IPR023370">
    <property type="entry name" value="TrmO-like_N"/>
</dbReference>
<dbReference type="PANTHER" id="PTHR12818">
    <property type="entry name" value="TRNA (ADENINE(37)-N6)-METHYLTRANSFERASE"/>
    <property type="match status" value="1"/>
</dbReference>
<dbReference type="InterPro" id="IPR036414">
    <property type="entry name" value="YaeB_N_sf"/>
</dbReference>
<dbReference type="Gene3D" id="2.40.30.70">
    <property type="entry name" value="YaeB-like"/>
    <property type="match status" value="1"/>
</dbReference>
<dbReference type="NCBIfam" id="TIGR00104">
    <property type="entry name" value="tRNA_TsaA"/>
    <property type="match status" value="1"/>
</dbReference>
<name>A0AAU2GWU7_9ACTN</name>
<accession>A0AAU2GWU7</accession>
<keyword evidence="1" id="KW-0949">S-adenosyl-L-methionine</keyword>
<evidence type="ECO:0000256" key="1">
    <source>
        <dbReference type="ARBA" id="ARBA00022691"/>
    </source>
</evidence>
<evidence type="ECO:0000313" key="4">
    <source>
        <dbReference type="EMBL" id="WTU39661.1"/>
    </source>
</evidence>
<feature type="domain" description="TsaA-like" evidence="3">
    <location>
        <begin position="16"/>
        <end position="153"/>
    </location>
</feature>
<organism evidence="4">
    <name type="scientific">Streptomyces sp. NBC_00060</name>
    <dbReference type="NCBI Taxonomy" id="2975636"/>
    <lineage>
        <taxon>Bacteria</taxon>
        <taxon>Bacillati</taxon>
        <taxon>Actinomycetota</taxon>
        <taxon>Actinomycetes</taxon>
        <taxon>Kitasatosporales</taxon>
        <taxon>Streptomycetaceae</taxon>
        <taxon>Streptomyces</taxon>
    </lineage>
</organism>
<dbReference type="InterPro" id="IPR036413">
    <property type="entry name" value="YaeB-like_sf"/>
</dbReference>
<protein>
    <submittedName>
        <fullName evidence="4">tRNA (N6-threonylcarbamoyladenosine(37)-N6)-methyltransferase TrmO</fullName>
    </submittedName>
</protein>
<gene>
    <name evidence="4" type="primary">tsaA</name>
    <name evidence="4" type="ORF">OHV25_08775</name>
</gene>
<sequence length="155" mass="16951">MSHPPAPLGADAVVPLSPIGYVVTEYARPQEAPPQATLAYGDQGRVVVFEPFAGGLDGISDGWYVWLLTWLHDQTEEETAPLQVVPRGWERSGRTTGVYATRTPNRHNRIGLSLVRVREVKGHVLHFDGVDLVDGTPVLDIKPYSPTSDTPPESD</sequence>